<reference evidence="1" key="1">
    <citation type="submission" date="2018-11" db="EMBL/GenBank/DDBJ databases">
        <authorList>
            <consortium name="Pathogen Informatics"/>
        </authorList>
    </citation>
    <scope>NUCLEOTIDE SEQUENCE</scope>
</reference>
<dbReference type="AlphaFoldDB" id="A0A3S5A3K1"/>
<proteinExistence type="predicted"/>
<evidence type="ECO:0000313" key="1">
    <source>
        <dbReference type="EMBL" id="VEL26758.1"/>
    </source>
</evidence>
<evidence type="ECO:0000313" key="2">
    <source>
        <dbReference type="Proteomes" id="UP000784294"/>
    </source>
</evidence>
<gene>
    <name evidence="1" type="ORF">PXEA_LOCUS20198</name>
</gene>
<dbReference type="EMBL" id="CAAALY010082470">
    <property type="protein sequence ID" value="VEL26758.1"/>
    <property type="molecule type" value="Genomic_DNA"/>
</dbReference>
<name>A0A3S5A3K1_9PLAT</name>
<accession>A0A3S5A3K1</accession>
<dbReference type="Proteomes" id="UP000784294">
    <property type="component" value="Unassembled WGS sequence"/>
</dbReference>
<keyword evidence="2" id="KW-1185">Reference proteome</keyword>
<protein>
    <submittedName>
        <fullName evidence="1">Uncharacterized protein</fullName>
    </submittedName>
</protein>
<organism evidence="1 2">
    <name type="scientific">Protopolystoma xenopodis</name>
    <dbReference type="NCBI Taxonomy" id="117903"/>
    <lineage>
        <taxon>Eukaryota</taxon>
        <taxon>Metazoa</taxon>
        <taxon>Spiralia</taxon>
        <taxon>Lophotrochozoa</taxon>
        <taxon>Platyhelminthes</taxon>
        <taxon>Monogenea</taxon>
        <taxon>Polyopisthocotylea</taxon>
        <taxon>Polystomatidea</taxon>
        <taxon>Polystomatidae</taxon>
        <taxon>Protopolystoma</taxon>
    </lineage>
</organism>
<sequence length="68" mass="7346">MVILIDRSSSCLAQQLRLKLVASRILFFPSFVPSCSSISVRFTNPILGSSQPCILTIRPIGPTTAAPK</sequence>
<comment type="caution">
    <text evidence="1">The sequence shown here is derived from an EMBL/GenBank/DDBJ whole genome shotgun (WGS) entry which is preliminary data.</text>
</comment>